<dbReference type="SMART" id="SM01037">
    <property type="entry name" value="Bet_v_1"/>
    <property type="match status" value="1"/>
</dbReference>
<feature type="domain" description="Bet v I/Major latex protein" evidence="2">
    <location>
        <begin position="1"/>
        <end position="115"/>
    </location>
</feature>
<sequence length="117" mass="13527">METKFKCSPDAFFDVVKGKNHHLPKAVETIRNIEVHEGDWETEGSIKHWDYICGGPLNHYKANKAHVHVLPKEVGGIAKWTLEYEKLRADDPPPHKYIQWAIHITQDLEDYLLKTAV</sequence>
<comment type="similarity">
    <text evidence="1">Belongs to the MLP family.</text>
</comment>
<dbReference type="InterPro" id="IPR000916">
    <property type="entry name" value="Bet_v_I/MLP"/>
</dbReference>
<protein>
    <submittedName>
        <fullName evidence="3">Bet v I/Major latex protein</fullName>
    </submittedName>
</protein>
<keyword evidence="4" id="KW-1185">Reference proteome</keyword>
<evidence type="ECO:0000313" key="3">
    <source>
        <dbReference type="EMBL" id="KAK6922223.1"/>
    </source>
</evidence>
<dbReference type="PANTHER" id="PTHR31338">
    <property type="entry name" value="POLYKETIDE CYCLASE/DEHYDRASE AND LIPID TRANSPORT SUPERFAMILY PROTEIN"/>
    <property type="match status" value="1"/>
</dbReference>
<dbReference type="EMBL" id="JBAMMX010000019">
    <property type="protein sequence ID" value="KAK6922223.1"/>
    <property type="molecule type" value="Genomic_DNA"/>
</dbReference>
<dbReference type="Pfam" id="PF00407">
    <property type="entry name" value="Bet_v_1"/>
    <property type="match status" value="1"/>
</dbReference>
<dbReference type="PANTHER" id="PTHR31338:SF16">
    <property type="entry name" value="POLYKETIDE CYCLASE_DEHYDRASE AND LIPID TRANSPORT SUPERFAMILY PROTEIN"/>
    <property type="match status" value="1"/>
</dbReference>
<dbReference type="AlphaFoldDB" id="A0AAN8US98"/>
<evidence type="ECO:0000313" key="4">
    <source>
        <dbReference type="Proteomes" id="UP001370490"/>
    </source>
</evidence>
<dbReference type="InterPro" id="IPR052006">
    <property type="entry name" value="MLP-like"/>
</dbReference>
<proteinExistence type="inferred from homology"/>
<name>A0AAN8US98_9MAGN</name>
<dbReference type="GO" id="GO:0006952">
    <property type="term" value="P:defense response"/>
    <property type="evidence" value="ECO:0007669"/>
    <property type="project" value="InterPro"/>
</dbReference>
<dbReference type="Gene3D" id="3.30.530.20">
    <property type="match status" value="2"/>
</dbReference>
<dbReference type="InterPro" id="IPR023393">
    <property type="entry name" value="START-like_dom_sf"/>
</dbReference>
<organism evidence="3 4">
    <name type="scientific">Dillenia turbinata</name>
    <dbReference type="NCBI Taxonomy" id="194707"/>
    <lineage>
        <taxon>Eukaryota</taxon>
        <taxon>Viridiplantae</taxon>
        <taxon>Streptophyta</taxon>
        <taxon>Embryophyta</taxon>
        <taxon>Tracheophyta</taxon>
        <taxon>Spermatophyta</taxon>
        <taxon>Magnoliopsida</taxon>
        <taxon>eudicotyledons</taxon>
        <taxon>Gunneridae</taxon>
        <taxon>Pentapetalae</taxon>
        <taxon>Dilleniales</taxon>
        <taxon>Dilleniaceae</taxon>
        <taxon>Dillenia</taxon>
    </lineage>
</organism>
<evidence type="ECO:0000259" key="2">
    <source>
        <dbReference type="SMART" id="SM01037"/>
    </source>
</evidence>
<comment type="caution">
    <text evidence="3">The sequence shown here is derived from an EMBL/GenBank/DDBJ whole genome shotgun (WGS) entry which is preliminary data.</text>
</comment>
<reference evidence="3 4" key="1">
    <citation type="submission" date="2023-12" db="EMBL/GenBank/DDBJ databases">
        <title>A high-quality genome assembly for Dillenia turbinata (Dilleniales).</title>
        <authorList>
            <person name="Chanderbali A."/>
        </authorList>
    </citation>
    <scope>NUCLEOTIDE SEQUENCE [LARGE SCALE GENOMIC DNA]</scope>
    <source>
        <strain evidence="3">LSX21</strain>
        <tissue evidence="3">Leaf</tissue>
    </source>
</reference>
<dbReference type="Proteomes" id="UP001370490">
    <property type="component" value="Unassembled WGS sequence"/>
</dbReference>
<dbReference type="SUPFAM" id="SSF55961">
    <property type="entry name" value="Bet v1-like"/>
    <property type="match status" value="1"/>
</dbReference>
<gene>
    <name evidence="3" type="ORF">RJ641_012730</name>
</gene>
<accession>A0AAN8US98</accession>
<evidence type="ECO:0000256" key="1">
    <source>
        <dbReference type="ARBA" id="ARBA00038242"/>
    </source>
</evidence>